<dbReference type="PANTHER" id="PTHR46481">
    <property type="entry name" value="ZINC FINGER BED DOMAIN-CONTAINING PROTEIN 4"/>
    <property type="match status" value="1"/>
</dbReference>
<sequence length="299" mass="33127">MGRHLEICKKKVRLEAGQQTLSFGLIKLPHAAKLKIHGMIERWMLRDQQSLSVLDHPDFKALLKTLQPDYDCPSRNVMTRKISVDYGLLKTQVGAYLRSLPGRVALTTDGWTAGNGDQFLSLTAHFITADWELQTMLLDFAPFPVPHSAENAANLITSALQDYGIEKKISACVTDNTASAYNISTILKRRAAPAPFFPSRCAAHLINLIVKHGLQDAGRDETFAEPRAFVSLLHRSKPTEKALIAACESVGIKYAVPSTAMEVRWNSTLAQLLGLQRLEPALRHLFESGHSTSAWSEQV</sequence>
<evidence type="ECO:0000256" key="3">
    <source>
        <dbReference type="ARBA" id="ARBA00022771"/>
    </source>
</evidence>
<dbReference type="PANTHER" id="PTHR46481:SF10">
    <property type="entry name" value="ZINC FINGER BED DOMAIN-CONTAINING PROTEIN 39"/>
    <property type="match status" value="1"/>
</dbReference>
<dbReference type="EMBL" id="LWDE02002884">
    <property type="protein sequence ID" value="KAE8236578.1"/>
    <property type="molecule type" value="Genomic_DNA"/>
</dbReference>
<dbReference type="Proteomes" id="UP000077684">
    <property type="component" value="Unassembled WGS sequence"/>
</dbReference>
<evidence type="ECO:0000256" key="1">
    <source>
        <dbReference type="ARBA" id="ARBA00004123"/>
    </source>
</evidence>
<keyword evidence="4" id="KW-0862">Zinc</keyword>
<keyword evidence="3" id="KW-0863">Zinc-finger</keyword>
<evidence type="ECO:0000256" key="2">
    <source>
        <dbReference type="ARBA" id="ARBA00022723"/>
    </source>
</evidence>
<comment type="subcellular location">
    <subcellularLocation>
        <location evidence="1">Nucleus</location>
    </subcellularLocation>
</comment>
<proteinExistence type="predicted"/>
<dbReference type="SUPFAM" id="SSF140996">
    <property type="entry name" value="Hermes dimerisation domain"/>
    <property type="match status" value="1"/>
</dbReference>
<organism evidence="6 7">
    <name type="scientific">Tilletia controversa</name>
    <name type="common">dwarf bunt fungus</name>
    <dbReference type="NCBI Taxonomy" id="13291"/>
    <lineage>
        <taxon>Eukaryota</taxon>
        <taxon>Fungi</taxon>
        <taxon>Dikarya</taxon>
        <taxon>Basidiomycota</taxon>
        <taxon>Ustilaginomycotina</taxon>
        <taxon>Exobasidiomycetes</taxon>
        <taxon>Tilletiales</taxon>
        <taxon>Tilletiaceae</taxon>
        <taxon>Tilletia</taxon>
    </lineage>
</organism>
<dbReference type="InterPro" id="IPR052035">
    <property type="entry name" value="ZnF_BED_domain_contain"/>
</dbReference>
<name>A0A8X7MI62_9BASI</name>
<dbReference type="SUPFAM" id="SSF53098">
    <property type="entry name" value="Ribonuclease H-like"/>
    <property type="match status" value="1"/>
</dbReference>
<evidence type="ECO:0000256" key="5">
    <source>
        <dbReference type="ARBA" id="ARBA00023242"/>
    </source>
</evidence>
<evidence type="ECO:0000256" key="4">
    <source>
        <dbReference type="ARBA" id="ARBA00022833"/>
    </source>
</evidence>
<reference evidence="6" key="1">
    <citation type="submission" date="2016-04" db="EMBL/GenBank/DDBJ databases">
        <authorList>
            <person name="Nguyen H.D."/>
            <person name="Samba Siva P."/>
            <person name="Cullis J."/>
            <person name="Levesque C.A."/>
            <person name="Hambleton S."/>
        </authorList>
    </citation>
    <scope>NUCLEOTIDE SEQUENCE</scope>
    <source>
        <strain evidence="6">DAOMC 236426</strain>
    </source>
</reference>
<keyword evidence="2" id="KW-0479">Metal-binding</keyword>
<dbReference type="GO" id="GO:0008270">
    <property type="term" value="F:zinc ion binding"/>
    <property type="evidence" value="ECO:0007669"/>
    <property type="project" value="UniProtKB-KW"/>
</dbReference>
<feature type="non-terminal residue" evidence="6">
    <location>
        <position position="299"/>
    </location>
</feature>
<dbReference type="GO" id="GO:0005634">
    <property type="term" value="C:nucleus"/>
    <property type="evidence" value="ECO:0007669"/>
    <property type="project" value="UniProtKB-SubCell"/>
</dbReference>
<dbReference type="AlphaFoldDB" id="A0A8X7MI62"/>
<keyword evidence="7" id="KW-1185">Reference proteome</keyword>
<accession>A0A8X7MI62</accession>
<protein>
    <recommendedName>
        <fullName evidence="8">DUF659 domain-containing protein</fullName>
    </recommendedName>
</protein>
<evidence type="ECO:0000313" key="7">
    <source>
        <dbReference type="Proteomes" id="UP000077684"/>
    </source>
</evidence>
<comment type="caution">
    <text evidence="6">The sequence shown here is derived from an EMBL/GenBank/DDBJ whole genome shotgun (WGS) entry which is preliminary data.</text>
</comment>
<gene>
    <name evidence="6" type="ORF">A4X06_0g9505</name>
</gene>
<evidence type="ECO:0008006" key="8">
    <source>
        <dbReference type="Google" id="ProtNLM"/>
    </source>
</evidence>
<reference evidence="6" key="2">
    <citation type="journal article" date="2019" name="IMA Fungus">
        <title>Genome sequencing and comparison of five Tilletia species to identify candidate genes for the detection of regulated species infecting wheat.</title>
        <authorList>
            <person name="Nguyen H.D.T."/>
            <person name="Sultana T."/>
            <person name="Kesanakurti P."/>
            <person name="Hambleton S."/>
        </authorList>
    </citation>
    <scope>NUCLEOTIDE SEQUENCE</scope>
    <source>
        <strain evidence="6">DAOMC 236426</strain>
    </source>
</reference>
<evidence type="ECO:0000313" key="6">
    <source>
        <dbReference type="EMBL" id="KAE8236578.1"/>
    </source>
</evidence>
<keyword evidence="5" id="KW-0539">Nucleus</keyword>
<dbReference type="InterPro" id="IPR012337">
    <property type="entry name" value="RNaseH-like_sf"/>
</dbReference>